<dbReference type="RefSeq" id="WP_014215099.1">
    <property type="nucleotide sequence ID" value="NC_016605.1"/>
</dbReference>
<dbReference type="GO" id="GO:0009234">
    <property type="term" value="P:menaquinone biosynthetic process"/>
    <property type="evidence" value="ECO:0007669"/>
    <property type="project" value="UniProtKB-UniPathway"/>
</dbReference>
<evidence type="ECO:0000313" key="9">
    <source>
        <dbReference type="EMBL" id="AEV94902.1"/>
    </source>
</evidence>
<dbReference type="GO" id="GO:0016020">
    <property type="term" value="C:membrane"/>
    <property type="evidence" value="ECO:0007669"/>
    <property type="project" value="UniProtKB-SubCell"/>
</dbReference>
<evidence type="ECO:0000256" key="3">
    <source>
        <dbReference type="ARBA" id="ARBA00022428"/>
    </source>
</evidence>
<dbReference type="GO" id="GO:0004659">
    <property type="term" value="F:prenyltransferase activity"/>
    <property type="evidence" value="ECO:0007669"/>
    <property type="project" value="InterPro"/>
</dbReference>
<evidence type="ECO:0000313" key="10">
    <source>
        <dbReference type="Proteomes" id="UP000005444"/>
    </source>
</evidence>
<keyword evidence="5 8" id="KW-0812">Transmembrane</keyword>
<dbReference type="PANTHER" id="PTHR13929:SF0">
    <property type="entry name" value="UBIA PRENYLTRANSFERASE DOMAIN-CONTAINING PROTEIN 1"/>
    <property type="match status" value="1"/>
</dbReference>
<evidence type="ECO:0000256" key="6">
    <source>
        <dbReference type="ARBA" id="ARBA00022989"/>
    </source>
</evidence>
<dbReference type="KEGG" id="pce:PECL_606"/>
<feature type="transmembrane region" description="Helical" evidence="8">
    <location>
        <begin position="231"/>
        <end position="263"/>
    </location>
</feature>
<keyword evidence="4" id="KW-0808">Transferase</keyword>
<dbReference type="InterPro" id="IPR026046">
    <property type="entry name" value="UBIAD1"/>
</dbReference>
<comment type="pathway">
    <text evidence="2">Quinol/quinone metabolism; menaquinone biosynthesis.</text>
</comment>
<dbReference type="HOGENOM" id="CLU_043611_3_1_9"/>
<protein>
    <submittedName>
        <fullName evidence="9">UbiA prenyltransferase family protein</fullName>
    </submittedName>
</protein>
<reference evidence="9 10" key="1">
    <citation type="journal article" date="2012" name="J. Bacteriol.">
        <title>Complete Genome Sequence of the Beer Spoilage Organism Pediococcus claussenii ATCC BAA-344T.</title>
        <authorList>
            <person name="Pittet V."/>
            <person name="Abegunde T."/>
            <person name="Marfleet T."/>
            <person name="Haakensen M."/>
            <person name="Morrow K."/>
            <person name="Jayaprakash T."/>
            <person name="Schroeder K."/>
            <person name="Trost B."/>
            <person name="Byrns S."/>
            <person name="Bergsveinson J."/>
            <person name="Kusalik A."/>
            <person name="Ziola B."/>
        </authorList>
    </citation>
    <scope>NUCLEOTIDE SEQUENCE [LARGE SCALE GENOMIC DNA]</scope>
    <source>
        <strain evidence="9 10">ATCC BAA-344</strain>
    </source>
</reference>
<gene>
    <name evidence="9" type="ordered locus">PECL_606</name>
</gene>
<dbReference type="CDD" id="cd13962">
    <property type="entry name" value="PT_UbiA_UBIAD1"/>
    <property type="match status" value="1"/>
</dbReference>
<organism evidence="9 10">
    <name type="scientific">Pediococcus claussenii (strain ATCC BAA-344 / DSM 14800 / JCM 18046 / KCTC 3811 / LMG 21948 / P06)</name>
    <dbReference type="NCBI Taxonomy" id="701521"/>
    <lineage>
        <taxon>Bacteria</taxon>
        <taxon>Bacillati</taxon>
        <taxon>Bacillota</taxon>
        <taxon>Bacilli</taxon>
        <taxon>Lactobacillales</taxon>
        <taxon>Lactobacillaceae</taxon>
        <taxon>Pediococcus</taxon>
    </lineage>
</organism>
<evidence type="ECO:0000256" key="7">
    <source>
        <dbReference type="ARBA" id="ARBA00023136"/>
    </source>
</evidence>
<accession>G8PCB7</accession>
<dbReference type="STRING" id="701521.PECL_606"/>
<dbReference type="Pfam" id="PF01040">
    <property type="entry name" value="UbiA"/>
    <property type="match status" value="1"/>
</dbReference>
<dbReference type="UniPathway" id="UPA00079"/>
<feature type="transmembrane region" description="Helical" evidence="8">
    <location>
        <begin position="44"/>
        <end position="63"/>
    </location>
</feature>
<evidence type="ECO:0000256" key="1">
    <source>
        <dbReference type="ARBA" id="ARBA00004141"/>
    </source>
</evidence>
<evidence type="ECO:0000256" key="2">
    <source>
        <dbReference type="ARBA" id="ARBA00004863"/>
    </source>
</evidence>
<dbReference type="InterPro" id="IPR000537">
    <property type="entry name" value="UbiA_prenyltransferase"/>
</dbReference>
<sequence length="306" mass="34572">MVSKWLKWPVFVELTEIYTAPLNVLWFILGAATSQFLYKTYDFWNVLLCLICVFIFDLAVNVADNYFDYLHANDEEFKQTVNPLGRLKLPIAGVRNLTIVLFVISVIPGALLLWRVGPTLIVFGLIGYLIGIFYTAGSKPINATPFAELIVALSISFFIQLTCVFISIHGVVPFTLGVIGKTFLIALPQTLIFYSLQLANNTVDLDEDIKNDRHTLPYFIGKKHSFQLIKVLIAIGIVWPIINILLGLSPLVVILSCLSFFPIRKGSHPFFTNPDKKTTYLPFIKSNSLFFILYTLLYAIGTWLHL</sequence>
<feature type="transmembrane region" description="Helical" evidence="8">
    <location>
        <begin position="149"/>
        <end position="168"/>
    </location>
</feature>
<dbReference type="AlphaFoldDB" id="G8PCB7"/>
<feature type="transmembrane region" description="Helical" evidence="8">
    <location>
        <begin position="283"/>
        <end position="304"/>
    </location>
</feature>
<dbReference type="GO" id="GO:0042371">
    <property type="term" value="P:vitamin K biosynthetic process"/>
    <property type="evidence" value="ECO:0007669"/>
    <property type="project" value="TreeGrafter"/>
</dbReference>
<dbReference type="Proteomes" id="UP000005444">
    <property type="component" value="Chromosome"/>
</dbReference>
<dbReference type="PATRIC" id="fig|701521.8.peg.579"/>
<dbReference type="PANTHER" id="PTHR13929">
    <property type="entry name" value="1,4-DIHYDROXY-2-NAPHTHOATE OCTAPRENYLTRANSFERASE"/>
    <property type="match status" value="1"/>
</dbReference>
<comment type="subcellular location">
    <subcellularLocation>
        <location evidence="1">Membrane</location>
        <topology evidence="1">Multi-pass membrane protein</topology>
    </subcellularLocation>
</comment>
<keyword evidence="6 8" id="KW-1133">Transmembrane helix</keyword>
<feature type="transmembrane region" description="Helical" evidence="8">
    <location>
        <begin position="120"/>
        <end position="137"/>
    </location>
</feature>
<dbReference type="eggNOG" id="COG1575">
    <property type="taxonomic scope" value="Bacteria"/>
</dbReference>
<dbReference type="InterPro" id="IPR044878">
    <property type="entry name" value="UbiA_sf"/>
</dbReference>
<proteinExistence type="predicted"/>
<evidence type="ECO:0000256" key="8">
    <source>
        <dbReference type="SAM" id="Phobius"/>
    </source>
</evidence>
<feature type="transmembrane region" description="Helical" evidence="8">
    <location>
        <begin position="20"/>
        <end position="38"/>
    </location>
</feature>
<feature type="transmembrane region" description="Helical" evidence="8">
    <location>
        <begin position="174"/>
        <end position="196"/>
    </location>
</feature>
<dbReference type="EMBL" id="CP003137">
    <property type="protein sequence ID" value="AEV94902.1"/>
    <property type="molecule type" value="Genomic_DNA"/>
</dbReference>
<dbReference type="Gene3D" id="1.10.357.140">
    <property type="entry name" value="UbiA prenyltransferase"/>
    <property type="match status" value="1"/>
</dbReference>
<feature type="transmembrane region" description="Helical" evidence="8">
    <location>
        <begin position="96"/>
        <end position="114"/>
    </location>
</feature>
<keyword evidence="3" id="KW-0474">Menaquinone biosynthesis</keyword>
<keyword evidence="7 8" id="KW-0472">Membrane</keyword>
<name>G8PCB7_PEDCP</name>
<keyword evidence="10" id="KW-1185">Reference proteome</keyword>
<evidence type="ECO:0000256" key="5">
    <source>
        <dbReference type="ARBA" id="ARBA00022692"/>
    </source>
</evidence>
<evidence type="ECO:0000256" key="4">
    <source>
        <dbReference type="ARBA" id="ARBA00022679"/>
    </source>
</evidence>